<dbReference type="EMBL" id="ARYL01000024">
    <property type="protein sequence ID" value="KDA01642.1"/>
    <property type="molecule type" value="Genomic_DNA"/>
</dbReference>
<keyword evidence="1" id="KW-0472">Membrane</keyword>
<keyword evidence="1" id="KW-1133">Transmembrane helix</keyword>
<feature type="transmembrane region" description="Helical" evidence="1">
    <location>
        <begin position="418"/>
        <end position="435"/>
    </location>
</feature>
<proteinExistence type="predicted"/>
<feature type="transmembrane region" description="Helical" evidence="1">
    <location>
        <begin position="6"/>
        <end position="25"/>
    </location>
</feature>
<feature type="transmembrane region" description="Helical" evidence="1">
    <location>
        <begin position="175"/>
        <end position="208"/>
    </location>
</feature>
<dbReference type="PATRIC" id="fig|1280953.3.peg.2949"/>
<feature type="transmembrane region" description="Helical" evidence="1">
    <location>
        <begin position="368"/>
        <end position="385"/>
    </location>
</feature>
<reference evidence="2 3" key="1">
    <citation type="journal article" date="2014" name="Antonie Van Leeuwenhoek">
        <title>Hyphomonas beringensis sp. nov. and Hyphomonas chukchiensis sp. nov., isolated from surface seawater of the Bering Sea and Chukchi Sea.</title>
        <authorList>
            <person name="Li C."/>
            <person name="Lai Q."/>
            <person name="Li G."/>
            <person name="Dong C."/>
            <person name="Wang J."/>
            <person name="Liao Y."/>
            <person name="Shao Z."/>
        </authorList>
    </citation>
    <scope>NUCLEOTIDE SEQUENCE [LARGE SCALE GENOMIC DNA]</scope>
    <source>
        <strain evidence="2 3">SCH89</strain>
    </source>
</reference>
<dbReference type="eggNOG" id="COG1287">
    <property type="taxonomic scope" value="Bacteria"/>
</dbReference>
<feature type="transmembrane region" description="Helical" evidence="1">
    <location>
        <begin position="391"/>
        <end position="411"/>
    </location>
</feature>
<name>A0A059G459_9PROT</name>
<sequence>MTPDRWIAVGFGVLMVASLLVMSALSGHMSASAMEADNAMRLVQIQDFLKGQGWFDLHQDRLGLEGGTAIHWSRLADVPILVIKSGLDIFLPSQKALEIACLVWPPLSVLLVVWGLMKGARFMGGRVVLAYVCIIAATVLFRNANFLSGSIDHHNIQLGFLAIAAGFSLDPERRPVSLAIVGAALASSTAVGAEVYPFVGIFCAFHALDWAFAGAPARRGVIAFGASFAALTALFFAASVAPANYGIVHCDALSLVTLSAAVSGGAGLAIVVAVLSEKPFAWRLASLATLGLVCGLLLTAQAPQCLANPLDGLPPIVRTLWLEKVDEARPLFAVRPNMAQEMPFMVGVSLVALIVSIWRVWRGVQRRAHLLFVALLAVDLLLTLQQVRFYSFGHVFAILPLGAWVAGLFATREDGERSAAYLLALAVSLPLVWGAPGRMFRTPPGELVDNGNGASACASPDMLAALDELPVGRVLSVADVAPDILRYTRQSALHGHYHRNAAGIEAALNIFTSPAEEASGLMREAGVDYILACPGHAELRMLADESPGDFADGLNAGIIPDGLKVIRRAGDGETLYALQPLAPRT</sequence>
<comment type="caution">
    <text evidence="2">The sequence shown here is derived from an EMBL/GenBank/DDBJ whole genome shotgun (WGS) entry which is preliminary data.</text>
</comment>
<evidence type="ECO:0000256" key="1">
    <source>
        <dbReference type="SAM" id="Phobius"/>
    </source>
</evidence>
<protein>
    <submittedName>
        <fullName evidence="2">Uncharacterized protein</fullName>
    </submittedName>
</protein>
<dbReference type="STRING" id="1280953.HOC_14663"/>
<feature type="transmembrane region" description="Helical" evidence="1">
    <location>
        <begin position="96"/>
        <end position="117"/>
    </location>
</feature>
<dbReference type="AlphaFoldDB" id="A0A059G459"/>
<gene>
    <name evidence="2" type="ORF">HOC_14663</name>
</gene>
<evidence type="ECO:0000313" key="2">
    <source>
        <dbReference type="EMBL" id="KDA01642.1"/>
    </source>
</evidence>
<organism evidence="2 3">
    <name type="scientific">Hyphomonas oceanitis SCH89</name>
    <dbReference type="NCBI Taxonomy" id="1280953"/>
    <lineage>
        <taxon>Bacteria</taxon>
        <taxon>Pseudomonadati</taxon>
        <taxon>Pseudomonadota</taxon>
        <taxon>Alphaproteobacteria</taxon>
        <taxon>Hyphomonadales</taxon>
        <taxon>Hyphomonadaceae</taxon>
        <taxon>Hyphomonas</taxon>
    </lineage>
</organism>
<keyword evidence="1" id="KW-0812">Transmembrane</keyword>
<feature type="transmembrane region" description="Helical" evidence="1">
    <location>
        <begin position="123"/>
        <end position="141"/>
    </location>
</feature>
<feature type="transmembrane region" description="Helical" evidence="1">
    <location>
        <begin position="252"/>
        <end position="275"/>
    </location>
</feature>
<dbReference type="Proteomes" id="UP000024942">
    <property type="component" value="Unassembled WGS sequence"/>
</dbReference>
<keyword evidence="3" id="KW-1185">Reference proteome</keyword>
<feature type="transmembrane region" description="Helical" evidence="1">
    <location>
        <begin position="220"/>
        <end position="240"/>
    </location>
</feature>
<accession>A0A059G459</accession>
<feature type="transmembrane region" description="Helical" evidence="1">
    <location>
        <begin position="342"/>
        <end position="361"/>
    </location>
</feature>
<feature type="transmembrane region" description="Helical" evidence="1">
    <location>
        <begin position="282"/>
        <end position="302"/>
    </location>
</feature>
<evidence type="ECO:0000313" key="3">
    <source>
        <dbReference type="Proteomes" id="UP000024942"/>
    </source>
</evidence>